<dbReference type="Proteomes" id="UP000691718">
    <property type="component" value="Unassembled WGS sequence"/>
</dbReference>
<keyword evidence="2" id="KW-0479">Metal-binding</keyword>
<evidence type="ECO:0000256" key="2">
    <source>
        <dbReference type="ARBA" id="ARBA00022723"/>
    </source>
</evidence>
<keyword evidence="8" id="KW-0539">Nucleus</keyword>
<dbReference type="SMART" id="SM00614">
    <property type="entry name" value="ZnF_BED"/>
    <property type="match status" value="1"/>
</dbReference>
<evidence type="ECO:0000256" key="9">
    <source>
        <dbReference type="PROSITE-ProRule" id="PRU00027"/>
    </source>
</evidence>
<gene>
    <name evidence="11" type="ORF">PAPOLLO_LOCUS17737</name>
</gene>
<evidence type="ECO:0000256" key="8">
    <source>
        <dbReference type="ARBA" id="ARBA00023242"/>
    </source>
</evidence>
<evidence type="ECO:0000256" key="1">
    <source>
        <dbReference type="ARBA" id="ARBA00004123"/>
    </source>
</evidence>
<evidence type="ECO:0000256" key="7">
    <source>
        <dbReference type="ARBA" id="ARBA00023163"/>
    </source>
</evidence>
<dbReference type="EMBL" id="CAJQZP010001146">
    <property type="protein sequence ID" value="CAG5022303.1"/>
    <property type="molecule type" value="Genomic_DNA"/>
</dbReference>
<accession>A0A8S3XFG9</accession>
<dbReference type="InterPro" id="IPR052035">
    <property type="entry name" value="ZnF_BED_domain_contain"/>
</dbReference>
<comment type="caution">
    <text evidence="11">The sequence shown here is derived from an EMBL/GenBank/DDBJ whole genome shotgun (WGS) entry which is preliminary data.</text>
</comment>
<organism evidence="11 12">
    <name type="scientific">Parnassius apollo</name>
    <name type="common">Apollo butterfly</name>
    <name type="synonym">Papilio apollo</name>
    <dbReference type="NCBI Taxonomy" id="110799"/>
    <lineage>
        <taxon>Eukaryota</taxon>
        <taxon>Metazoa</taxon>
        <taxon>Ecdysozoa</taxon>
        <taxon>Arthropoda</taxon>
        <taxon>Hexapoda</taxon>
        <taxon>Insecta</taxon>
        <taxon>Pterygota</taxon>
        <taxon>Neoptera</taxon>
        <taxon>Endopterygota</taxon>
        <taxon>Lepidoptera</taxon>
        <taxon>Glossata</taxon>
        <taxon>Ditrysia</taxon>
        <taxon>Papilionoidea</taxon>
        <taxon>Papilionidae</taxon>
        <taxon>Parnassiinae</taxon>
        <taxon>Parnassini</taxon>
        <taxon>Parnassius</taxon>
        <taxon>Parnassius</taxon>
    </lineage>
</organism>
<dbReference type="Pfam" id="PF05699">
    <property type="entry name" value="Dimer_Tnp_hAT"/>
    <property type="match status" value="1"/>
</dbReference>
<dbReference type="PROSITE" id="PS50808">
    <property type="entry name" value="ZF_BED"/>
    <property type="match status" value="1"/>
</dbReference>
<dbReference type="PANTHER" id="PTHR46481">
    <property type="entry name" value="ZINC FINGER BED DOMAIN-CONTAINING PROTEIN 4"/>
    <property type="match status" value="1"/>
</dbReference>
<keyword evidence="12" id="KW-1185">Reference proteome</keyword>
<evidence type="ECO:0000259" key="10">
    <source>
        <dbReference type="PROSITE" id="PS50808"/>
    </source>
</evidence>
<feature type="domain" description="BED-type" evidence="10">
    <location>
        <begin position="5"/>
        <end position="56"/>
    </location>
</feature>
<dbReference type="GO" id="GO:0005634">
    <property type="term" value="C:nucleus"/>
    <property type="evidence" value="ECO:0007669"/>
    <property type="project" value="UniProtKB-SubCell"/>
</dbReference>
<sequence>MPPTRKRSALWNHFSELTDNKAKCGYCAQILSISNKSIGNLSRHMRLKHPTIQIQLSRQQNTIQQQSSTSILDPVPSMSSFTSLSQNELPATSHISLPLTSHRPLKQCTMTEFIHKPVPVKKINEIDKQIIKIIVKNYHPFSLVEQPEIKELFAMIIPGYSLPTRKTVSNSLLPKMYQECLEKVQVNIDSAWAVCLTTDTWTSINNVSFVSVTAHYLDNTYIMRSYLLDCFSFSDRHTAENLCQSLQAKIVEWKIQYKVVAVVSDNAANISAAIRMGGWKHIRCFAHSVNLVVQSGLKDIKNIVLKVKSIVEYFKSSSSALTKLKEIQQQMGLPEYLEMLTPEDWKIVDLAIKILEIFYNVTVEMSSETQVNLSKVIVLTKIMIKHVNKHINEDTGLPAQIILLLDTLKQQLSDRFQNIESNPLYAEATILDPRFKGFAFREQEKFNIAVTTLRRRLANTATETVRGITTETTSVTMAETATQPVAATSASLWDDFDAELSQHLRPRNQMAAGIRELDKYLNDEMLPRNQDPLIWWESRKGIYPILHQYAKKRFCITAISKSEVNHHYGILAIFCKDRDAKLQAWTEVCWALFPGYDDLPDKEKQEIEILRKAMEISNSTAGFPSMCDHNHFFTCPVSTSRPGSSTSTCTSYTITSPGSPEDVTLYTVEETEALNANVASQMQLSEQQYSSQALGNFPQEPIASQI</sequence>
<dbReference type="AlphaFoldDB" id="A0A8S3XFG9"/>
<keyword evidence="5" id="KW-0805">Transcription regulation</keyword>
<evidence type="ECO:0000256" key="4">
    <source>
        <dbReference type="ARBA" id="ARBA00022833"/>
    </source>
</evidence>
<keyword evidence="6" id="KW-0238">DNA-binding</keyword>
<dbReference type="PANTHER" id="PTHR46481:SF10">
    <property type="entry name" value="ZINC FINGER BED DOMAIN-CONTAINING PROTEIN 39"/>
    <property type="match status" value="1"/>
</dbReference>
<keyword evidence="7" id="KW-0804">Transcription</keyword>
<keyword evidence="4" id="KW-0862">Zinc</keyword>
<protein>
    <submittedName>
        <fullName evidence="11">(apollo) hypothetical protein</fullName>
    </submittedName>
</protein>
<name>A0A8S3XFG9_PARAO</name>
<evidence type="ECO:0000256" key="3">
    <source>
        <dbReference type="ARBA" id="ARBA00022771"/>
    </source>
</evidence>
<evidence type="ECO:0000256" key="5">
    <source>
        <dbReference type="ARBA" id="ARBA00023015"/>
    </source>
</evidence>
<evidence type="ECO:0000313" key="11">
    <source>
        <dbReference type="EMBL" id="CAG5022303.1"/>
    </source>
</evidence>
<comment type="subcellular location">
    <subcellularLocation>
        <location evidence="1">Nucleus</location>
    </subcellularLocation>
</comment>
<keyword evidence="3 9" id="KW-0863">Zinc-finger</keyword>
<dbReference type="OrthoDB" id="1607513at2759"/>
<evidence type="ECO:0000256" key="6">
    <source>
        <dbReference type="ARBA" id="ARBA00023125"/>
    </source>
</evidence>
<evidence type="ECO:0000313" key="12">
    <source>
        <dbReference type="Proteomes" id="UP000691718"/>
    </source>
</evidence>
<dbReference type="InterPro" id="IPR008906">
    <property type="entry name" value="HATC_C_dom"/>
</dbReference>
<dbReference type="GO" id="GO:0008270">
    <property type="term" value="F:zinc ion binding"/>
    <property type="evidence" value="ECO:0007669"/>
    <property type="project" value="UniProtKB-KW"/>
</dbReference>
<dbReference type="InterPro" id="IPR003656">
    <property type="entry name" value="Znf_BED"/>
</dbReference>
<dbReference type="GO" id="GO:0046983">
    <property type="term" value="F:protein dimerization activity"/>
    <property type="evidence" value="ECO:0007669"/>
    <property type="project" value="InterPro"/>
</dbReference>
<proteinExistence type="predicted"/>
<reference evidence="11" key="1">
    <citation type="submission" date="2021-04" db="EMBL/GenBank/DDBJ databases">
        <authorList>
            <person name="Tunstrom K."/>
        </authorList>
    </citation>
    <scope>NUCLEOTIDE SEQUENCE</scope>
</reference>
<dbReference type="GO" id="GO:0003677">
    <property type="term" value="F:DNA binding"/>
    <property type="evidence" value="ECO:0007669"/>
    <property type="project" value="UniProtKB-KW"/>
</dbReference>
<dbReference type="Pfam" id="PF02892">
    <property type="entry name" value="zf-BED"/>
    <property type="match status" value="1"/>
</dbReference>